<evidence type="ECO:0000313" key="3">
    <source>
        <dbReference type="EMBL" id="PVD38912.1"/>
    </source>
</evidence>
<proteinExistence type="predicted"/>
<dbReference type="InterPro" id="IPR036393">
    <property type="entry name" value="AceGlu_kinase-like_sf"/>
</dbReference>
<dbReference type="PANTHER" id="PTHR23342:SF0">
    <property type="entry name" value="N-ACETYLGLUTAMATE SYNTHASE, MITOCHONDRIAL"/>
    <property type="match status" value="1"/>
</dbReference>
<keyword evidence="4" id="KW-1185">Reference proteome</keyword>
<dbReference type="PROSITE" id="PS51731">
    <property type="entry name" value="GNAT_NAGS"/>
    <property type="match status" value="1"/>
</dbReference>
<dbReference type="EMBL" id="PZQS01000001">
    <property type="protein sequence ID" value="PVD38912.1"/>
    <property type="molecule type" value="Genomic_DNA"/>
</dbReference>
<gene>
    <name evidence="3" type="ORF">C0Q70_01537</name>
</gene>
<dbReference type="GO" id="GO:0006536">
    <property type="term" value="P:glutamate metabolic process"/>
    <property type="evidence" value="ECO:0007669"/>
    <property type="project" value="TreeGrafter"/>
</dbReference>
<dbReference type="GO" id="GO:0006526">
    <property type="term" value="P:L-arginine biosynthetic process"/>
    <property type="evidence" value="ECO:0007669"/>
    <property type="project" value="TreeGrafter"/>
</dbReference>
<reference evidence="3 4" key="1">
    <citation type="submission" date="2018-04" db="EMBL/GenBank/DDBJ databases">
        <title>The genome of golden apple snail Pomacea canaliculata provides insight into stress tolerance and invasive adaptation.</title>
        <authorList>
            <person name="Liu C."/>
            <person name="Liu B."/>
            <person name="Ren Y."/>
            <person name="Zhang Y."/>
            <person name="Wang H."/>
            <person name="Li S."/>
            <person name="Jiang F."/>
            <person name="Yin L."/>
            <person name="Zhang G."/>
            <person name="Qian W."/>
            <person name="Fan W."/>
        </authorList>
    </citation>
    <scope>NUCLEOTIDE SEQUENCE [LARGE SCALE GENOMIC DNA]</scope>
    <source>
        <strain evidence="3">SZHN2017</strain>
        <tissue evidence="3">Muscle</tissue>
    </source>
</reference>
<dbReference type="OrthoDB" id="438291at2759"/>
<dbReference type="AlphaFoldDB" id="A0A2T7PZR8"/>
<evidence type="ECO:0000313" key="4">
    <source>
        <dbReference type="Proteomes" id="UP000245119"/>
    </source>
</evidence>
<dbReference type="SUPFAM" id="SSF53633">
    <property type="entry name" value="Carbamate kinase-like"/>
    <property type="match status" value="1"/>
</dbReference>
<dbReference type="CDD" id="cd04265">
    <property type="entry name" value="DUF619-NAGS-U"/>
    <property type="match status" value="1"/>
</dbReference>
<dbReference type="Pfam" id="PF04768">
    <property type="entry name" value="NAT"/>
    <property type="match status" value="1"/>
</dbReference>
<protein>
    <recommendedName>
        <fullName evidence="2">N-acetyltransferase domain-containing protein</fullName>
    </recommendedName>
</protein>
<dbReference type="GO" id="GO:0005759">
    <property type="term" value="C:mitochondrial matrix"/>
    <property type="evidence" value="ECO:0007669"/>
    <property type="project" value="TreeGrafter"/>
</dbReference>
<feature type="domain" description="N-acetyltransferase" evidence="2">
    <location>
        <begin position="383"/>
        <end position="524"/>
    </location>
</feature>
<dbReference type="STRING" id="400727.A0A2T7PZR8"/>
<dbReference type="PANTHER" id="PTHR23342">
    <property type="entry name" value="N-ACETYLGLUTAMATE SYNTHASE"/>
    <property type="match status" value="1"/>
</dbReference>
<organism evidence="3 4">
    <name type="scientific">Pomacea canaliculata</name>
    <name type="common">Golden apple snail</name>
    <dbReference type="NCBI Taxonomy" id="400727"/>
    <lineage>
        <taxon>Eukaryota</taxon>
        <taxon>Metazoa</taxon>
        <taxon>Spiralia</taxon>
        <taxon>Lophotrochozoa</taxon>
        <taxon>Mollusca</taxon>
        <taxon>Gastropoda</taxon>
        <taxon>Caenogastropoda</taxon>
        <taxon>Architaenioglossa</taxon>
        <taxon>Ampullarioidea</taxon>
        <taxon>Ampullariidae</taxon>
        <taxon>Pomacea</taxon>
    </lineage>
</organism>
<keyword evidence="1" id="KW-0808">Transferase</keyword>
<evidence type="ECO:0000256" key="1">
    <source>
        <dbReference type="ARBA" id="ARBA00022679"/>
    </source>
</evidence>
<dbReference type="Gene3D" id="3.40.1160.10">
    <property type="entry name" value="Acetylglutamate kinase-like"/>
    <property type="match status" value="1"/>
</dbReference>
<name>A0A2T7PZR8_POMCA</name>
<dbReference type="GO" id="GO:0004042">
    <property type="term" value="F:L-glutamate N-acetyltransferase activity"/>
    <property type="evidence" value="ECO:0007669"/>
    <property type="project" value="TreeGrafter"/>
</dbReference>
<dbReference type="InterPro" id="IPR006855">
    <property type="entry name" value="Vertebrate-like_GNAT_dom"/>
</dbReference>
<evidence type="ECO:0000259" key="2">
    <source>
        <dbReference type="PROSITE" id="PS51731"/>
    </source>
</evidence>
<sequence length="537" mass="60390">MVNSDSLMAVLTSAMKRNILSKIKNSLSLAVSISQQTGRSEGQLVQKCRQLLHQHFAAVSVINSEKHIRSFSTARPSLAACSTRRTVATRRKGGADYMVSFHNSQKYIPWNQTEFVPDLMRFLNEIGTDPKEARFWLKQFLNIDQKRPFAVVEVDSEVFADPKQLDHLASAISFLQRNALQPVVVFGNLSSSTDSTSLTVQNLRAASISNSCMLCDLLDNQGVQGRVLFAGSSIIQAEASNSSETVTNVNSDLIQWCIMRQTIPIIPAFGETSCGQIMPLRAWNITSAIAKALHPLKVIKVNCTGGFQDEKQHVIPNISLPFDFQAAKGKVWCTQRVIDTVQEISSLLYQLPEHTSVVITAADKVLVELFTHRGSGTFLKITEPVKKYHSLKDIDIDRLTTLLNKSFHRTLCKTYFKDIKDSIHTIYLSEREKIVNIPYLCKFAVSAQAQGEGTGETVWEHIHRDFHQLYWRSRGNNPVNPWYFKKCEGSWSNGKWTVFWFGIAEPTLFTKLITSAISVPESFSQEESIITHCEQLP</sequence>
<accession>A0A2T7PZR8</accession>
<dbReference type="Gene3D" id="3.40.630.30">
    <property type="match status" value="1"/>
</dbReference>
<comment type="caution">
    <text evidence="3">The sequence shown here is derived from an EMBL/GenBank/DDBJ whole genome shotgun (WGS) entry which is preliminary data.</text>
</comment>
<dbReference type="Proteomes" id="UP000245119">
    <property type="component" value="Linkage Group LG1"/>
</dbReference>